<comment type="similarity">
    <text evidence="2">Belongs to the bacterial secretin family. GSP D subfamily.</text>
</comment>
<evidence type="ECO:0000256" key="1">
    <source>
        <dbReference type="ARBA" id="ARBA00004442"/>
    </source>
</evidence>
<evidence type="ECO:0000259" key="12">
    <source>
        <dbReference type="Pfam" id="PF03958"/>
    </source>
</evidence>
<organism evidence="14 15">
    <name type="scientific">Emcibacter nanhaiensis</name>
    <dbReference type="NCBI Taxonomy" id="1505037"/>
    <lineage>
        <taxon>Bacteria</taxon>
        <taxon>Pseudomonadati</taxon>
        <taxon>Pseudomonadota</taxon>
        <taxon>Alphaproteobacteria</taxon>
        <taxon>Emcibacterales</taxon>
        <taxon>Emcibacteraceae</taxon>
        <taxon>Emcibacter</taxon>
    </lineage>
</organism>
<dbReference type="OrthoDB" id="9775455at2"/>
<dbReference type="PRINTS" id="PR00811">
    <property type="entry name" value="BCTERIALGSPD"/>
</dbReference>
<dbReference type="PANTHER" id="PTHR30332:SF24">
    <property type="entry name" value="SECRETIN GSPD-RELATED"/>
    <property type="match status" value="1"/>
</dbReference>
<comment type="subcellular location">
    <subcellularLocation>
        <location evidence="1 10">Cell outer membrane</location>
    </subcellularLocation>
</comment>
<dbReference type="InterPro" id="IPR038591">
    <property type="entry name" value="NolW-like_sf"/>
</dbReference>
<comment type="caution">
    <text evidence="14">The sequence shown here is derived from an EMBL/GenBank/DDBJ whole genome shotgun (WGS) entry which is preliminary data.</text>
</comment>
<dbReference type="GO" id="GO:0015627">
    <property type="term" value="C:type II protein secretion system complex"/>
    <property type="evidence" value="ECO:0007669"/>
    <property type="project" value="InterPro"/>
</dbReference>
<evidence type="ECO:0000256" key="5">
    <source>
        <dbReference type="ARBA" id="ARBA00022692"/>
    </source>
</evidence>
<accession>A0A501PQ41</accession>
<dbReference type="PRINTS" id="PR01032">
    <property type="entry name" value="PHAGEIV"/>
</dbReference>
<keyword evidence="5" id="KW-0812">Transmembrane</keyword>
<evidence type="ECO:0000256" key="7">
    <source>
        <dbReference type="ARBA" id="ARBA00022927"/>
    </source>
</evidence>
<feature type="domain" description="GspD-like N0" evidence="13">
    <location>
        <begin position="45"/>
        <end position="115"/>
    </location>
</feature>
<gene>
    <name evidence="14" type="primary">gspD</name>
    <name evidence="14" type="ORF">FIV46_00735</name>
</gene>
<sequence>MKSGHRQGSGRDMRKQITRYIVVLAALITAMATEAVAQNNEPAVLNYRQADIKAVTEDISLLTGRSFIIDPRVSGKVTIISREPVERAAVLETFLSTLKVHGLAVLPTPGGAYKIVPEDQAAVEGQILSRRDKPTDQMVTEVIKLRHLDVTQASNMLKTLVGKSGRVLPYRPSNVLILVDFAPNVERLKAVLAEVDKSRDVVRMISLSNTSPSEMAEILEQLKSASGAENAMYSGFSAVPVDASDTLMLKGDQKVIDELMPVIEQLDARRKSKGDLRVVKLNHTSGETLLPVLQEVSQSLAQSKGENAGGGRAGKTSISLHPSTNSLVINADPEMQKALGDVIRQLDVPRDQIMVEGIIVEVSDTTAKELGLQYFLSGSQTSGVPFVTTNYSNSTPNILASAGALLAADELGEDSDALAALQSNAIDSILGINGFAGGLAGKSSNGTTFGFILNALDEDITSNILSTPSVITIDNEEARILGGQEIPITTGETLSSNNSNPFRTVNREDIGVKLTVRPQINGENGILAHIQQEVSSVAGTISSQSTDLITNKREVETTVMLQDGEIMVLGGLIQQDESVSISGVPLLKDIPVLGEAFKSRAKSREQRNLMIFLRMTIIRDKDQLRRVTNKKYDFFRNDPLMEDAYGGIGLDGVMNKVIGATPAKPEGE</sequence>
<feature type="domain" description="NolW-like" evidence="12">
    <location>
        <begin position="277"/>
        <end position="352"/>
    </location>
</feature>
<proteinExistence type="inferred from homology"/>
<dbReference type="GO" id="GO:0009279">
    <property type="term" value="C:cell outer membrane"/>
    <property type="evidence" value="ECO:0007669"/>
    <property type="project" value="UniProtKB-SubCell"/>
</dbReference>
<dbReference type="PANTHER" id="PTHR30332">
    <property type="entry name" value="PROBABLE GENERAL SECRETION PATHWAY PROTEIN D"/>
    <property type="match status" value="1"/>
</dbReference>
<keyword evidence="7" id="KW-0653">Protein transport</keyword>
<evidence type="ECO:0000256" key="6">
    <source>
        <dbReference type="ARBA" id="ARBA00022729"/>
    </source>
</evidence>
<reference evidence="15" key="1">
    <citation type="submission" date="2019-06" db="EMBL/GenBank/DDBJ databases">
        <title>The complete genome of Emcibacter congregatus ZYLT.</title>
        <authorList>
            <person name="Zhao Z."/>
        </authorList>
    </citation>
    <scope>NUCLEOTIDE SEQUENCE [LARGE SCALE GENOMIC DNA]</scope>
    <source>
        <strain evidence="15">MCCC 1A06723</strain>
    </source>
</reference>
<dbReference type="InterPro" id="IPR050810">
    <property type="entry name" value="Bact_Secretion_Sys_Channel"/>
</dbReference>
<evidence type="ECO:0000313" key="14">
    <source>
        <dbReference type="EMBL" id="TPD62639.1"/>
    </source>
</evidence>
<dbReference type="Pfam" id="PF03958">
    <property type="entry name" value="Secretin_N"/>
    <property type="match status" value="3"/>
</dbReference>
<feature type="domain" description="Type II/III secretion system secretin-like" evidence="11">
    <location>
        <begin position="455"/>
        <end position="619"/>
    </location>
</feature>
<evidence type="ECO:0000259" key="11">
    <source>
        <dbReference type="Pfam" id="PF00263"/>
    </source>
</evidence>
<keyword evidence="9" id="KW-0998">Cell outer membrane</keyword>
<dbReference type="EMBL" id="VFIY01000004">
    <property type="protein sequence ID" value="TPD62639.1"/>
    <property type="molecule type" value="Genomic_DNA"/>
</dbReference>
<evidence type="ECO:0000256" key="3">
    <source>
        <dbReference type="ARBA" id="ARBA00022448"/>
    </source>
</evidence>
<feature type="domain" description="NolW-like" evidence="12">
    <location>
        <begin position="140"/>
        <end position="199"/>
    </location>
</feature>
<dbReference type="InterPro" id="IPR049371">
    <property type="entry name" value="GspD-like_N0"/>
</dbReference>
<dbReference type="InterPro" id="IPR013356">
    <property type="entry name" value="T2SS_GspD"/>
</dbReference>
<evidence type="ECO:0000256" key="8">
    <source>
        <dbReference type="ARBA" id="ARBA00023136"/>
    </source>
</evidence>
<dbReference type="InterPro" id="IPR001775">
    <property type="entry name" value="GspD/PilQ"/>
</dbReference>
<dbReference type="AlphaFoldDB" id="A0A501PQ41"/>
<dbReference type="Proteomes" id="UP000319148">
    <property type="component" value="Unassembled WGS sequence"/>
</dbReference>
<keyword evidence="3 10" id="KW-0813">Transport</keyword>
<name>A0A501PQ41_9PROT</name>
<dbReference type="Pfam" id="PF21305">
    <property type="entry name" value="type_II_gspD_N0"/>
    <property type="match status" value="1"/>
</dbReference>
<keyword evidence="6" id="KW-0732">Signal</keyword>
<evidence type="ECO:0000256" key="2">
    <source>
        <dbReference type="ARBA" id="ARBA00006980"/>
    </source>
</evidence>
<keyword evidence="4" id="KW-1134">Transmembrane beta strand</keyword>
<evidence type="ECO:0000259" key="13">
    <source>
        <dbReference type="Pfam" id="PF21305"/>
    </source>
</evidence>
<dbReference type="InterPro" id="IPR004846">
    <property type="entry name" value="T2SS/T3SS_dom"/>
</dbReference>
<keyword evidence="8" id="KW-0472">Membrane</keyword>
<feature type="domain" description="NolW-like" evidence="12">
    <location>
        <begin position="202"/>
        <end position="271"/>
    </location>
</feature>
<keyword evidence="15" id="KW-1185">Reference proteome</keyword>
<evidence type="ECO:0000313" key="15">
    <source>
        <dbReference type="Proteomes" id="UP000319148"/>
    </source>
</evidence>
<dbReference type="InterPro" id="IPR005644">
    <property type="entry name" value="NolW-like"/>
</dbReference>
<dbReference type="NCBIfam" id="TIGR02517">
    <property type="entry name" value="type_II_gspD"/>
    <property type="match status" value="1"/>
</dbReference>
<protein>
    <submittedName>
        <fullName evidence="14">Type II secretion system protein GspD</fullName>
    </submittedName>
</protein>
<dbReference type="Pfam" id="PF00263">
    <property type="entry name" value="Secretin"/>
    <property type="match status" value="1"/>
</dbReference>
<dbReference type="GO" id="GO:0015628">
    <property type="term" value="P:protein secretion by the type II secretion system"/>
    <property type="evidence" value="ECO:0007669"/>
    <property type="project" value="InterPro"/>
</dbReference>
<evidence type="ECO:0000256" key="4">
    <source>
        <dbReference type="ARBA" id="ARBA00022452"/>
    </source>
</evidence>
<evidence type="ECO:0000256" key="10">
    <source>
        <dbReference type="RuleBase" id="RU004004"/>
    </source>
</evidence>
<evidence type="ECO:0000256" key="9">
    <source>
        <dbReference type="ARBA" id="ARBA00023237"/>
    </source>
</evidence>
<dbReference type="Gene3D" id="3.30.1370.120">
    <property type="match status" value="3"/>
</dbReference>